<proteinExistence type="predicted"/>
<dbReference type="Proteomes" id="UP001276761">
    <property type="component" value="Unassembled WGS sequence"/>
</dbReference>
<dbReference type="RefSeq" id="WP_198350040.1">
    <property type="nucleotide sequence ID" value="NZ_JABASV010000012.1"/>
</dbReference>
<dbReference type="EMBL" id="JAWXXT010000002">
    <property type="protein sequence ID" value="MDX5979638.1"/>
    <property type="molecule type" value="Genomic_DNA"/>
</dbReference>
<gene>
    <name evidence="1" type="ORF">SIL78_18985</name>
</gene>
<organism evidence="1 2">
    <name type="scientific">Vreelandella alkaliphila</name>
    <dbReference type="NCBI Taxonomy" id="272774"/>
    <lineage>
        <taxon>Bacteria</taxon>
        <taxon>Pseudomonadati</taxon>
        <taxon>Pseudomonadota</taxon>
        <taxon>Gammaproteobacteria</taxon>
        <taxon>Oceanospirillales</taxon>
        <taxon>Halomonadaceae</taxon>
        <taxon>Vreelandella</taxon>
    </lineage>
</organism>
<evidence type="ECO:0000313" key="2">
    <source>
        <dbReference type="Proteomes" id="UP001276761"/>
    </source>
</evidence>
<comment type="caution">
    <text evidence="1">The sequence shown here is derived from an EMBL/GenBank/DDBJ whole genome shotgun (WGS) entry which is preliminary data.</text>
</comment>
<sequence>MIIGRLNHGGSTHWNVDTETTEIPFDAILSGVQLSFERDIDNAAGAARAAFVSPGSYIDQEYLLAKQEASEWLANGKDESSVPASVADHVAMTGQTTEEAANEIVATAEQWEQALSAIRSLRLAGKTAVRQSETVEAKEAAAQNAITQLKAFRPQ</sequence>
<reference evidence="1" key="1">
    <citation type="submission" date="2023-11" db="EMBL/GenBank/DDBJ databases">
        <title>MicrobeMod: A computational toolkit for identifying prokaryotic methylation and restriction-modification with nanopore sequencing.</title>
        <authorList>
            <person name="Crits-Christoph A."/>
            <person name="Kang S.C."/>
            <person name="Lee H."/>
            <person name="Ostrov N."/>
        </authorList>
    </citation>
    <scope>NUCLEOTIDE SEQUENCE</scope>
    <source>
        <strain evidence="1">ATCC BAA-953</strain>
    </source>
</reference>
<evidence type="ECO:0000313" key="1">
    <source>
        <dbReference type="EMBL" id="MDX5979638.1"/>
    </source>
</evidence>
<accession>A0AAJ2RW97</accession>
<protein>
    <submittedName>
        <fullName evidence="1">Uncharacterized protein</fullName>
    </submittedName>
</protein>
<name>A0AAJ2RW97_9GAMM</name>
<dbReference type="GeneID" id="303167626"/>
<dbReference type="AlphaFoldDB" id="A0AAJ2RW97"/>